<dbReference type="AlphaFoldDB" id="A0A358HN65"/>
<sequence length="82" mass="8684">MVILWGQTAGARWAERYSSLNRSGNPDIDPGSNTGSHSGLGRELSRAPKLIGARNFLAALQGWWQTQGGPVRAAGTYSGAEV</sequence>
<dbReference type="Proteomes" id="UP000264753">
    <property type="component" value="Unassembled WGS sequence"/>
</dbReference>
<accession>A0A358HN65</accession>
<proteinExistence type="predicted"/>
<reference evidence="2 3" key="1">
    <citation type="journal article" date="2018" name="Nat. Biotechnol.">
        <title>A standardized bacterial taxonomy based on genome phylogeny substantially revises the tree of life.</title>
        <authorList>
            <person name="Parks D.H."/>
            <person name="Chuvochina M."/>
            <person name="Waite D.W."/>
            <person name="Rinke C."/>
            <person name="Skarshewski A."/>
            <person name="Chaumeil P.A."/>
            <person name="Hugenholtz P."/>
        </authorList>
    </citation>
    <scope>NUCLEOTIDE SEQUENCE [LARGE SCALE GENOMIC DNA]</scope>
    <source>
        <strain evidence="2">UBA8707</strain>
    </source>
</reference>
<evidence type="ECO:0000256" key="1">
    <source>
        <dbReference type="SAM" id="MobiDB-lite"/>
    </source>
</evidence>
<gene>
    <name evidence="2" type="ORF">DEF21_01830</name>
</gene>
<organism evidence="2 3">
    <name type="scientific">Thalassospira lucentensis</name>
    <dbReference type="NCBI Taxonomy" id="168935"/>
    <lineage>
        <taxon>Bacteria</taxon>
        <taxon>Pseudomonadati</taxon>
        <taxon>Pseudomonadota</taxon>
        <taxon>Alphaproteobacteria</taxon>
        <taxon>Rhodospirillales</taxon>
        <taxon>Thalassospiraceae</taxon>
        <taxon>Thalassospira</taxon>
    </lineage>
</organism>
<comment type="caution">
    <text evidence="2">The sequence shown here is derived from an EMBL/GenBank/DDBJ whole genome shotgun (WGS) entry which is preliminary data.</text>
</comment>
<protein>
    <submittedName>
        <fullName evidence="2">Uncharacterized protein</fullName>
    </submittedName>
</protein>
<evidence type="ECO:0000313" key="2">
    <source>
        <dbReference type="EMBL" id="HBU96629.1"/>
    </source>
</evidence>
<dbReference type="EMBL" id="DOOG01000019">
    <property type="protein sequence ID" value="HBU96629.1"/>
    <property type="molecule type" value="Genomic_DNA"/>
</dbReference>
<name>A0A358HN65_9PROT</name>
<evidence type="ECO:0000313" key="3">
    <source>
        <dbReference type="Proteomes" id="UP000264753"/>
    </source>
</evidence>
<feature type="region of interest" description="Disordered" evidence="1">
    <location>
        <begin position="20"/>
        <end position="42"/>
    </location>
</feature>